<organism evidence="1 2">
    <name type="scientific">Zunongwangia pacifica</name>
    <dbReference type="NCBI Taxonomy" id="2911062"/>
    <lineage>
        <taxon>Bacteria</taxon>
        <taxon>Pseudomonadati</taxon>
        <taxon>Bacteroidota</taxon>
        <taxon>Flavobacteriia</taxon>
        <taxon>Flavobacteriales</taxon>
        <taxon>Flavobacteriaceae</taxon>
        <taxon>Zunongwangia</taxon>
    </lineage>
</organism>
<evidence type="ECO:0000313" key="1">
    <source>
        <dbReference type="EMBL" id="MCL6219652.1"/>
    </source>
</evidence>
<dbReference type="Gene3D" id="2.40.128.490">
    <property type="entry name" value="Uncharacterised protein PF14869, DUF4488"/>
    <property type="match status" value="1"/>
</dbReference>
<name>A0A9X1ZRF9_9FLAO</name>
<dbReference type="Proteomes" id="UP001139521">
    <property type="component" value="Unassembled WGS sequence"/>
</dbReference>
<reference evidence="1" key="1">
    <citation type="submission" date="2022-01" db="EMBL/GenBank/DDBJ databases">
        <title>Genome sequencing of Zunongwangia sp. M21534 genome.</title>
        <authorList>
            <person name="Chen Y."/>
            <person name="Dong C."/>
            <person name="Shao Z."/>
        </authorList>
    </citation>
    <scope>NUCLEOTIDE SEQUENCE</scope>
    <source>
        <strain evidence="1">MCCC M21534</strain>
    </source>
</reference>
<keyword evidence="2" id="KW-1185">Reference proteome</keyword>
<proteinExistence type="predicted"/>
<protein>
    <recommendedName>
        <fullName evidence="3">Membrane or secreted protein</fullName>
    </recommendedName>
</protein>
<evidence type="ECO:0008006" key="3">
    <source>
        <dbReference type="Google" id="ProtNLM"/>
    </source>
</evidence>
<dbReference type="EMBL" id="JAKHSK010000024">
    <property type="protein sequence ID" value="MCL6219652.1"/>
    <property type="molecule type" value="Genomic_DNA"/>
</dbReference>
<accession>A0A9X1ZRF9</accession>
<gene>
    <name evidence="1" type="ORF">L1967_15265</name>
</gene>
<dbReference type="AlphaFoldDB" id="A0A9X1ZRF9"/>
<sequence length="244" mass="27976">MKILFSFIAFSIFQLGNSQSLAGLEGSWELISENKTPVELTTVRIYQDVFFAEGTKEGDYDFKNAKGGIYEVEGSSYTEKFEFNSANKEKVGNINNLVVEVTKDTLKFKEQDFTQTWLKIGDYQDELSGVWIITGRQKDGEMQKREIGDRKTIKILSGTRFQWIAYNSATGEFFATGGGSYLAKYGRYIENIEFFSKDDFRVGASLTFDYQILNNEWHHRGKSSAGDAIYEIWSPYKTEEIIRD</sequence>
<evidence type="ECO:0000313" key="2">
    <source>
        <dbReference type="Proteomes" id="UP001139521"/>
    </source>
</evidence>
<dbReference type="RefSeq" id="WP_249602368.1">
    <property type="nucleotide sequence ID" value="NZ_JAKHSK010000024.1"/>
</dbReference>
<comment type="caution">
    <text evidence="1">The sequence shown here is derived from an EMBL/GenBank/DDBJ whole genome shotgun (WGS) entry which is preliminary data.</text>
</comment>